<organism evidence="1 2">
    <name type="scientific">Novosphingobium subterraneum</name>
    <dbReference type="NCBI Taxonomy" id="48936"/>
    <lineage>
        <taxon>Bacteria</taxon>
        <taxon>Pseudomonadati</taxon>
        <taxon>Pseudomonadota</taxon>
        <taxon>Alphaproteobacteria</taxon>
        <taxon>Sphingomonadales</taxon>
        <taxon>Sphingomonadaceae</taxon>
        <taxon>Novosphingobium</taxon>
    </lineage>
</organism>
<name>A0A0B8ZFP1_9SPHN</name>
<reference evidence="1 2" key="1">
    <citation type="submission" date="2014-10" db="EMBL/GenBank/DDBJ databases">
        <title>Draft genome sequence of Novosphingobium subterraneum DSM 12447.</title>
        <authorList>
            <person name="Gan H.M."/>
            <person name="Gan H.Y."/>
            <person name="Savka M.A."/>
        </authorList>
    </citation>
    <scope>NUCLEOTIDE SEQUENCE [LARGE SCALE GENOMIC DNA]</scope>
    <source>
        <strain evidence="1 2">DSM 12447</strain>
    </source>
</reference>
<evidence type="ECO:0000313" key="2">
    <source>
        <dbReference type="Proteomes" id="UP000031338"/>
    </source>
</evidence>
<gene>
    <name evidence="1" type="ORF">NJ75_03009</name>
</gene>
<protein>
    <submittedName>
        <fullName evidence="1">Uncharacterized protein</fullName>
    </submittedName>
</protein>
<comment type="caution">
    <text evidence="1">The sequence shown here is derived from an EMBL/GenBank/DDBJ whole genome shotgun (WGS) entry which is preliminary data.</text>
</comment>
<dbReference type="Proteomes" id="UP000031338">
    <property type="component" value="Unassembled WGS sequence"/>
</dbReference>
<evidence type="ECO:0000313" key="1">
    <source>
        <dbReference type="EMBL" id="KHS45082.1"/>
    </source>
</evidence>
<sequence length="33" mass="3947">MRDRPPSAWETTFLQAIVHFMFRAFRNEVTYGA</sequence>
<accession>A0A0B8ZFP1</accession>
<dbReference type="AlphaFoldDB" id="A0A0B8ZFP1"/>
<dbReference type="EMBL" id="JRVC01000014">
    <property type="protein sequence ID" value="KHS45082.1"/>
    <property type="molecule type" value="Genomic_DNA"/>
</dbReference>
<proteinExistence type="predicted"/>
<keyword evidence="2" id="KW-1185">Reference proteome</keyword>